<feature type="compositionally biased region" description="Gly residues" evidence="1">
    <location>
        <begin position="55"/>
        <end position="71"/>
    </location>
</feature>
<feature type="region of interest" description="Disordered" evidence="1">
    <location>
        <begin position="32"/>
        <end position="118"/>
    </location>
</feature>
<keyword evidence="2" id="KW-0732">Signal</keyword>
<protein>
    <recommendedName>
        <fullName evidence="5">L,D-peptidoglycan transpeptidase YkuD, ErfK/YbiS/YcfS/YnhG family</fullName>
    </recommendedName>
</protein>
<evidence type="ECO:0008006" key="5">
    <source>
        <dbReference type="Google" id="ProtNLM"/>
    </source>
</evidence>
<evidence type="ECO:0000256" key="2">
    <source>
        <dbReference type="SAM" id="SignalP"/>
    </source>
</evidence>
<evidence type="ECO:0000313" key="3">
    <source>
        <dbReference type="EMBL" id="GAA2096004.1"/>
    </source>
</evidence>
<name>A0ABP5ID90_9MICO</name>
<dbReference type="RefSeq" id="WP_344336812.1">
    <property type="nucleotide sequence ID" value="NZ_BAAAPZ010000005.1"/>
</dbReference>
<feature type="chain" id="PRO_5045234366" description="L,D-peptidoglycan transpeptidase YkuD, ErfK/YbiS/YcfS/YnhG family" evidence="2">
    <location>
        <begin position="30"/>
        <end position="310"/>
    </location>
</feature>
<reference evidence="4" key="1">
    <citation type="journal article" date="2019" name="Int. J. Syst. Evol. Microbiol.">
        <title>The Global Catalogue of Microorganisms (GCM) 10K type strain sequencing project: providing services to taxonomists for standard genome sequencing and annotation.</title>
        <authorList>
            <consortium name="The Broad Institute Genomics Platform"/>
            <consortium name="The Broad Institute Genome Sequencing Center for Infectious Disease"/>
            <person name="Wu L."/>
            <person name="Ma J."/>
        </authorList>
    </citation>
    <scope>NUCLEOTIDE SEQUENCE [LARGE SCALE GENOMIC DNA]</scope>
    <source>
        <strain evidence="4">JCM 15900</strain>
    </source>
</reference>
<evidence type="ECO:0000256" key="1">
    <source>
        <dbReference type="SAM" id="MobiDB-lite"/>
    </source>
</evidence>
<dbReference type="EMBL" id="BAAAPZ010000005">
    <property type="protein sequence ID" value="GAA2096004.1"/>
    <property type="molecule type" value="Genomic_DNA"/>
</dbReference>
<keyword evidence="4" id="KW-1185">Reference proteome</keyword>
<organism evidence="3 4">
    <name type="scientific">Brevibacterium salitolerans</name>
    <dbReference type="NCBI Taxonomy" id="1403566"/>
    <lineage>
        <taxon>Bacteria</taxon>
        <taxon>Bacillati</taxon>
        <taxon>Actinomycetota</taxon>
        <taxon>Actinomycetes</taxon>
        <taxon>Micrococcales</taxon>
        <taxon>Brevibacteriaceae</taxon>
        <taxon>Brevibacterium</taxon>
    </lineage>
</organism>
<sequence length="310" mass="32497">MSSARRWTGGIVAAIAGITLVMGAAPAQAHEKPGALTARVTDLQPGAADLSSDAGGAGNDGSGNGNSGNGDGSESEAAGKDSTGAGSESAQVGSAKAGLGASDPAPTQTPKKTQPKKKTLYCSYLDGRKGVKAQQVIEVRQTSTSRADVYLCSRKGDRYVRDNTSYTGHLGYNGVTSKKREGDGKTPAGVFWMRGGFGTSKNPGLDHQKWTTVTKDHVWVDGKASKAQGYNTMQRRSKGYRGEALHQTGPYKYAQVIGYNEERTPGKGSAIFLHKHTASGTTAGCVSLSEKSLVKTLKWQKSADVQMVIH</sequence>
<evidence type="ECO:0000313" key="4">
    <source>
        <dbReference type="Proteomes" id="UP001500984"/>
    </source>
</evidence>
<comment type="caution">
    <text evidence="3">The sequence shown here is derived from an EMBL/GenBank/DDBJ whole genome shotgun (WGS) entry which is preliminary data.</text>
</comment>
<dbReference type="Proteomes" id="UP001500984">
    <property type="component" value="Unassembled WGS sequence"/>
</dbReference>
<accession>A0ABP5ID90</accession>
<gene>
    <name evidence="3" type="ORF">GCM10009823_15930</name>
</gene>
<feature type="signal peptide" evidence="2">
    <location>
        <begin position="1"/>
        <end position="29"/>
    </location>
</feature>
<dbReference type="PANTHER" id="PTHR38589">
    <property type="entry name" value="BLR0621 PROTEIN"/>
    <property type="match status" value="1"/>
</dbReference>
<dbReference type="PANTHER" id="PTHR38589:SF1">
    <property type="entry name" value="BLR0621 PROTEIN"/>
    <property type="match status" value="1"/>
</dbReference>
<proteinExistence type="predicted"/>